<feature type="transmembrane region" description="Helical" evidence="2">
    <location>
        <begin position="80"/>
        <end position="98"/>
    </location>
</feature>
<feature type="compositionally biased region" description="Basic and acidic residues" evidence="1">
    <location>
        <begin position="240"/>
        <end position="258"/>
    </location>
</feature>
<feature type="domain" description="DUF6542" evidence="3">
    <location>
        <begin position="23"/>
        <end position="140"/>
    </location>
</feature>
<dbReference type="KEGG" id="mabb:MASS_1256"/>
<feature type="compositionally biased region" description="Basic and acidic residues" evidence="1">
    <location>
        <begin position="266"/>
        <end position="295"/>
    </location>
</feature>
<keyword evidence="2" id="KW-1133">Transmembrane helix</keyword>
<gene>
    <name evidence="4" type="ORF">MASS_1256</name>
</gene>
<evidence type="ECO:0000256" key="2">
    <source>
        <dbReference type="SAM" id="Phobius"/>
    </source>
</evidence>
<name>A0AB33A814_9MYCO</name>
<organism evidence="4 5">
    <name type="scientific">Mycobacteroides abscessus subsp. bolletii 50594</name>
    <dbReference type="NCBI Taxonomy" id="1303024"/>
    <lineage>
        <taxon>Bacteria</taxon>
        <taxon>Bacillati</taxon>
        <taxon>Actinomycetota</taxon>
        <taxon>Actinomycetes</taxon>
        <taxon>Mycobacteriales</taxon>
        <taxon>Mycobacteriaceae</taxon>
        <taxon>Mycobacteroides</taxon>
        <taxon>Mycobacteroides abscessus</taxon>
    </lineage>
</organism>
<feature type="transmembrane region" description="Helical" evidence="2">
    <location>
        <begin position="55"/>
        <end position="74"/>
    </location>
</feature>
<evidence type="ECO:0000313" key="4">
    <source>
        <dbReference type="EMBL" id="AGM27858.1"/>
    </source>
</evidence>
<dbReference type="Proteomes" id="UP000013961">
    <property type="component" value="Chromosome"/>
</dbReference>
<feature type="transmembrane region" description="Helical" evidence="2">
    <location>
        <begin position="24"/>
        <end position="43"/>
    </location>
</feature>
<dbReference type="InterPro" id="IPR046672">
    <property type="entry name" value="DUF6542"/>
</dbReference>
<feature type="compositionally biased region" description="Basic residues" evidence="1">
    <location>
        <begin position="155"/>
        <end position="171"/>
    </location>
</feature>
<dbReference type="RefSeq" id="WP_005098845.1">
    <property type="nucleotide sequence ID" value="NC_021282.1"/>
</dbReference>
<sequence>MTGQRARSSVEADHRSAHPDIPGVPWWGAILIAVAGTLLGFALDAMINGEKLTGAFAGCYAAGCVVAVLAVRYASIFTAVVQPPLILFASIPMAYLIMSQAPLAGGKSTAITIGYPLIERFPLMISTALGVLIIGVVRWYWGIFSGRPVREKTAKPTKPKTTKSAKPRTTTRTRVQTLVDAETDATTKTGGTAVRSRRPRVEEAAARTRHGRHESPARRRPTRDSEPVSRRASSIGTPWEDERPMRTERRPARRLRDEYDYDDYGYDERPRYREPRAEAPREPHRPAVRYRDERPPVPPRRRQDRYDAWDYDR</sequence>
<evidence type="ECO:0000313" key="5">
    <source>
        <dbReference type="Proteomes" id="UP000013961"/>
    </source>
</evidence>
<feature type="compositionally biased region" description="Basic and acidic residues" evidence="1">
    <location>
        <begin position="304"/>
        <end position="313"/>
    </location>
</feature>
<dbReference type="Pfam" id="PF20177">
    <property type="entry name" value="DUF6542"/>
    <property type="match status" value="1"/>
</dbReference>
<keyword evidence="2" id="KW-0812">Transmembrane</keyword>
<feature type="compositionally biased region" description="Basic and acidic residues" evidence="1">
    <location>
        <begin position="213"/>
        <end position="229"/>
    </location>
</feature>
<proteinExistence type="predicted"/>
<evidence type="ECO:0000259" key="3">
    <source>
        <dbReference type="Pfam" id="PF20177"/>
    </source>
</evidence>
<feature type="region of interest" description="Disordered" evidence="1">
    <location>
        <begin position="151"/>
        <end position="313"/>
    </location>
</feature>
<accession>A0AB33A814</accession>
<keyword evidence="2" id="KW-0472">Membrane</keyword>
<dbReference type="EMBL" id="CP004374">
    <property type="protein sequence ID" value="AGM27858.1"/>
    <property type="molecule type" value="Genomic_DNA"/>
</dbReference>
<feature type="transmembrane region" description="Helical" evidence="2">
    <location>
        <begin position="121"/>
        <end position="141"/>
    </location>
</feature>
<dbReference type="AlphaFoldDB" id="A0AB33A814"/>
<evidence type="ECO:0000256" key="1">
    <source>
        <dbReference type="SAM" id="MobiDB-lite"/>
    </source>
</evidence>
<reference evidence="4 5" key="1">
    <citation type="journal article" date="2013" name="Genome Announc.">
        <title>Complete Genome Sequence of Mycobacterium massiliense Clinical Strain Asan 50594, Belonging to the Type II Genotype.</title>
        <authorList>
            <person name="Kim B.J."/>
            <person name="Kim B.R."/>
            <person name="Hong S.H."/>
            <person name="Seok S.H."/>
            <person name="Kook Y.H."/>
            <person name="Kim B.J."/>
        </authorList>
    </citation>
    <scope>NUCLEOTIDE SEQUENCE [LARGE SCALE GENOMIC DNA]</scope>
    <source>
        <strain evidence="4 5">50594</strain>
    </source>
</reference>
<protein>
    <recommendedName>
        <fullName evidence="3">DUF6542 domain-containing protein</fullName>
    </recommendedName>
</protein>